<keyword evidence="3" id="KW-1185">Reference proteome</keyword>
<dbReference type="EMBL" id="WHUG01000010">
    <property type="protein sequence ID" value="MQA40855.1"/>
    <property type="molecule type" value="Genomic_DNA"/>
</dbReference>
<dbReference type="InterPro" id="IPR018873">
    <property type="entry name" value="KilA-N_DNA-bd_domain"/>
</dbReference>
<accession>A0A6A7N707</accession>
<dbReference type="Pfam" id="PF10543">
    <property type="entry name" value="ORF6N"/>
    <property type="match status" value="1"/>
</dbReference>
<name>A0A6A7N707_9BURK</name>
<organism evidence="2 3">
    <name type="scientific">Rugamonas aquatica</name>
    <dbReference type="NCBI Taxonomy" id="2743357"/>
    <lineage>
        <taxon>Bacteria</taxon>
        <taxon>Pseudomonadati</taxon>
        <taxon>Pseudomonadota</taxon>
        <taxon>Betaproteobacteria</taxon>
        <taxon>Burkholderiales</taxon>
        <taxon>Oxalobacteraceae</taxon>
        <taxon>Telluria group</taxon>
        <taxon>Rugamonas</taxon>
    </lineage>
</organism>
<proteinExistence type="predicted"/>
<sequence length="188" mass="21474">MPPARIESRIQLIRGQKVMIDVDLAELYGVPTKALNQAVKRNTQRFPVDFMFQLTAAEKQEVVTNCDHLSKLKFSKSLPYAFTEHGAIQAANVLASPQAIEMGVYVVRAFVHLRELVVSNKELALRLDELEKRTNLISFKQEAFEHNTRVQLKQIIDTLRELMTPPPTVPKRLIGFVTPDDRPVKRKK</sequence>
<reference evidence="2 3" key="1">
    <citation type="submission" date="2019-10" db="EMBL/GenBank/DDBJ databases">
        <title>Two novel species isolated from a subtropical stream in China.</title>
        <authorList>
            <person name="Lu H."/>
        </authorList>
    </citation>
    <scope>NUCLEOTIDE SEQUENCE [LARGE SCALE GENOMIC DNA]</scope>
    <source>
        <strain evidence="2 3">FT29W</strain>
    </source>
</reference>
<evidence type="ECO:0000313" key="3">
    <source>
        <dbReference type="Proteomes" id="UP000440498"/>
    </source>
</evidence>
<gene>
    <name evidence="2" type="ORF">GEV02_22205</name>
</gene>
<protein>
    <submittedName>
        <fullName evidence="2">ORF6N domain-containing protein</fullName>
    </submittedName>
</protein>
<feature type="domain" description="KilA-N DNA-binding" evidence="1">
    <location>
        <begin position="9"/>
        <end position="93"/>
    </location>
</feature>
<comment type="caution">
    <text evidence="2">The sequence shown here is derived from an EMBL/GenBank/DDBJ whole genome shotgun (WGS) entry which is preliminary data.</text>
</comment>
<dbReference type="Proteomes" id="UP000440498">
    <property type="component" value="Unassembled WGS sequence"/>
</dbReference>
<evidence type="ECO:0000259" key="1">
    <source>
        <dbReference type="Pfam" id="PF10543"/>
    </source>
</evidence>
<dbReference type="AlphaFoldDB" id="A0A6A7N707"/>
<evidence type="ECO:0000313" key="2">
    <source>
        <dbReference type="EMBL" id="MQA40855.1"/>
    </source>
</evidence>